<dbReference type="EMBL" id="MT145197">
    <property type="protein sequence ID" value="QJI05273.1"/>
    <property type="molecule type" value="Genomic_DNA"/>
</dbReference>
<evidence type="ECO:0000313" key="2">
    <source>
        <dbReference type="EMBL" id="QJA67391.1"/>
    </source>
</evidence>
<evidence type="ECO:0000313" key="1">
    <source>
        <dbReference type="EMBL" id="QJA44730.1"/>
    </source>
</evidence>
<evidence type="ECO:0000313" key="5">
    <source>
        <dbReference type="EMBL" id="QJI05273.1"/>
    </source>
</evidence>
<evidence type="ECO:0000313" key="3">
    <source>
        <dbReference type="EMBL" id="QJB00831.1"/>
    </source>
</evidence>
<evidence type="ECO:0000313" key="4">
    <source>
        <dbReference type="EMBL" id="QJH93993.1"/>
    </source>
</evidence>
<dbReference type="EMBL" id="MT144594">
    <property type="protein sequence ID" value="QJH93993.1"/>
    <property type="molecule type" value="Genomic_DNA"/>
</dbReference>
<dbReference type="EMBL" id="MT143701">
    <property type="protein sequence ID" value="QJB00831.1"/>
    <property type="molecule type" value="Genomic_DNA"/>
</dbReference>
<dbReference type="EMBL" id="MT141570">
    <property type="protein sequence ID" value="QJA67391.1"/>
    <property type="molecule type" value="Genomic_DNA"/>
</dbReference>
<dbReference type="EMBL" id="MT143979">
    <property type="protein sequence ID" value="QJA44730.1"/>
    <property type="molecule type" value="Genomic_DNA"/>
</dbReference>
<dbReference type="AlphaFoldDB" id="A0A6H1ZC18"/>
<reference evidence="1" key="1">
    <citation type="submission" date="2020-03" db="EMBL/GenBank/DDBJ databases">
        <title>The deep terrestrial virosphere.</title>
        <authorList>
            <person name="Holmfeldt K."/>
            <person name="Nilsson E."/>
            <person name="Simone D."/>
            <person name="Lopez-Fernandez M."/>
            <person name="Wu X."/>
            <person name="de Brujin I."/>
            <person name="Lundin D."/>
            <person name="Andersson A."/>
            <person name="Bertilsson S."/>
            <person name="Dopson M."/>
        </authorList>
    </citation>
    <scope>NUCLEOTIDE SEQUENCE</scope>
    <source>
        <strain evidence="3">MM171A00166</strain>
        <strain evidence="5">MM415A00140</strain>
        <strain evidence="2">MM415B00227</strain>
        <strain evidence="1">TM448A00134</strain>
        <strain evidence="4">TM448B00166</strain>
    </source>
</reference>
<accession>A0A6H1ZC18</accession>
<sequence>MSQNAESMKCFVVEYTTDTPDGYDIKLFNYETGQRDAERFCAEVKAKGGAVNIKIRDVLGAVDPFSEEE</sequence>
<name>A0A6H1ZC18_9ZZZZ</name>
<gene>
    <name evidence="3" type="ORF">MM171A00166_0074</name>
    <name evidence="5" type="ORF">MM415A00140_0023</name>
    <name evidence="2" type="ORF">MM415B00227_0053</name>
    <name evidence="1" type="ORF">TM448A00134_0064</name>
    <name evidence="4" type="ORF">TM448B00166_0037</name>
</gene>
<protein>
    <submittedName>
        <fullName evidence="1">Uncharacterized protein</fullName>
    </submittedName>
</protein>
<proteinExistence type="predicted"/>
<organism evidence="1">
    <name type="scientific">viral metagenome</name>
    <dbReference type="NCBI Taxonomy" id="1070528"/>
    <lineage>
        <taxon>unclassified sequences</taxon>
        <taxon>metagenomes</taxon>
        <taxon>organismal metagenomes</taxon>
    </lineage>
</organism>